<evidence type="ECO:0000313" key="2">
    <source>
        <dbReference type="Proteomes" id="UP000031307"/>
    </source>
</evidence>
<comment type="caution">
    <text evidence="1">The sequence shown here is derived from an EMBL/GenBank/DDBJ whole genome shotgun (WGS) entry which is preliminary data.</text>
</comment>
<evidence type="ECO:0000313" key="1">
    <source>
        <dbReference type="EMBL" id="KIA77167.1"/>
    </source>
</evidence>
<sequence length="175" mass="20457">MRIIESMESKLPISKEKLTFREVWIGGGSKQELLQNLKDNKIEINEYGLQIINHKGFIINPTKEKLQTVEISLADLGFLNGATTQEVYQRAQQFGLNLCPSELAVHMRLQYIDFSQQIDPIVGHWQNIAMKELSDDLDFPRGFYLRRREDGFWIRGYRSSPEHLWSSSDRFVFMC</sequence>
<gene>
    <name evidence="1" type="ORF">DB43_GT00080</name>
</gene>
<proteinExistence type="predicted"/>
<name>A0A0C1E7K0_9BACT</name>
<dbReference type="AlphaFoldDB" id="A0A0C1E7K0"/>
<dbReference type="Proteomes" id="UP000031307">
    <property type="component" value="Unassembled WGS sequence"/>
</dbReference>
<dbReference type="PATRIC" id="fig|83552.4.peg.1672"/>
<dbReference type="EMBL" id="JSAM01000089">
    <property type="protein sequence ID" value="KIA77167.1"/>
    <property type="molecule type" value="Genomic_DNA"/>
</dbReference>
<reference evidence="1 2" key="1">
    <citation type="journal article" date="2014" name="Mol. Biol. Evol.">
        <title>Massive expansion of Ubiquitination-related gene families within the Chlamydiae.</title>
        <authorList>
            <person name="Domman D."/>
            <person name="Collingro A."/>
            <person name="Lagkouvardos I."/>
            <person name="Gehre L."/>
            <person name="Weinmaier T."/>
            <person name="Rattei T."/>
            <person name="Subtil A."/>
            <person name="Horn M."/>
        </authorList>
    </citation>
    <scope>NUCLEOTIDE SEQUENCE [LARGE SCALE GENOMIC DNA]</scope>
    <source>
        <strain evidence="1 2">OEW1</strain>
    </source>
</reference>
<organism evidence="1 2">
    <name type="scientific">Parachlamydia acanthamoebae</name>
    <dbReference type="NCBI Taxonomy" id="83552"/>
    <lineage>
        <taxon>Bacteria</taxon>
        <taxon>Pseudomonadati</taxon>
        <taxon>Chlamydiota</taxon>
        <taxon>Chlamydiia</taxon>
        <taxon>Parachlamydiales</taxon>
        <taxon>Parachlamydiaceae</taxon>
        <taxon>Parachlamydia</taxon>
    </lineage>
</organism>
<protein>
    <submittedName>
        <fullName evidence="1">Uncharacterized protein</fullName>
    </submittedName>
</protein>
<accession>A0A0C1E7K0</accession>